<name>A0A6H1PZX6_9PROT</name>
<dbReference type="EMBL" id="CP038852">
    <property type="protein sequence ID" value="QIZ20212.1"/>
    <property type="molecule type" value="Genomic_DNA"/>
</dbReference>
<evidence type="ECO:0000313" key="2">
    <source>
        <dbReference type="Proteomes" id="UP000501094"/>
    </source>
</evidence>
<dbReference type="Proteomes" id="UP000501094">
    <property type="component" value="Chromosome"/>
</dbReference>
<reference evidence="1 2" key="1">
    <citation type="journal article" date="2020" name="Nat. Microbiol.">
        <title>Lysogenic host-virus interactions in SAR11 marine bacteria.</title>
        <authorList>
            <person name="Morris R.M."/>
            <person name="Cain K.R."/>
            <person name="Hvorecny K.L."/>
            <person name="Kollman J.M."/>
        </authorList>
    </citation>
    <scope>NUCLEOTIDE SEQUENCE [LARGE SCALE GENOMIC DNA]</scope>
    <source>
        <strain evidence="1 2">NP1</strain>
    </source>
</reference>
<dbReference type="KEGG" id="peg:E5R92_00165"/>
<protein>
    <submittedName>
        <fullName evidence="1">Uncharacterized protein</fullName>
    </submittedName>
</protein>
<dbReference type="AlphaFoldDB" id="A0A6H1PZX6"/>
<accession>A0A6H1PZX6</accession>
<organism evidence="1 2">
    <name type="scientific">Candidatus Pelagibacter giovannonii</name>
    <dbReference type="NCBI Taxonomy" id="2563896"/>
    <lineage>
        <taxon>Bacteria</taxon>
        <taxon>Pseudomonadati</taxon>
        <taxon>Pseudomonadota</taxon>
        <taxon>Alphaproteobacteria</taxon>
        <taxon>Candidatus Pelagibacterales</taxon>
        <taxon>Candidatus Pelagibacteraceae</taxon>
        <taxon>Candidatus Pelagibacter</taxon>
    </lineage>
</organism>
<gene>
    <name evidence="1" type="ORF">E5R92_00165</name>
</gene>
<keyword evidence="2" id="KW-1185">Reference proteome</keyword>
<proteinExistence type="predicted"/>
<sequence>MNFFKRLFSSSNLELKINDGGRAAAGYKGKAGDCVVRSIAIVTNLPYQKIYDDLYKANEEFRITSRTKLARSLKQKNDSPRSGTHRVVVKKYLEKLGWQWTPTMFIGQGCKVHLKKDELPSGTLIVSCSKHITVVKDGVLNDTYDCSRRGTRCVYGYWTKPN</sequence>
<dbReference type="RefSeq" id="WP_168606119.1">
    <property type="nucleotide sequence ID" value="NZ_CP038852.1"/>
</dbReference>
<evidence type="ECO:0000313" key="1">
    <source>
        <dbReference type="EMBL" id="QIZ20212.1"/>
    </source>
</evidence>